<evidence type="ECO:0000313" key="9">
    <source>
        <dbReference type="EMBL" id="HIZ47205.1"/>
    </source>
</evidence>
<evidence type="ECO:0000256" key="6">
    <source>
        <dbReference type="ARBA" id="ARBA00023136"/>
    </source>
</evidence>
<proteinExistence type="inferred from homology"/>
<keyword evidence="6 7" id="KW-0472">Membrane</keyword>
<reference evidence="9" key="2">
    <citation type="submission" date="2021-04" db="EMBL/GenBank/DDBJ databases">
        <authorList>
            <person name="Gilroy R."/>
        </authorList>
    </citation>
    <scope>NUCLEOTIDE SEQUENCE</scope>
    <source>
        <strain evidence="9">3436</strain>
    </source>
</reference>
<evidence type="ECO:0000256" key="3">
    <source>
        <dbReference type="ARBA" id="ARBA00022475"/>
    </source>
</evidence>
<comment type="caution">
    <text evidence="9">The sequence shown here is derived from an EMBL/GenBank/DDBJ whole genome shotgun (WGS) entry which is preliminary data.</text>
</comment>
<feature type="transmembrane region" description="Helical" evidence="7">
    <location>
        <begin position="41"/>
        <end position="61"/>
    </location>
</feature>
<dbReference type="GO" id="GO:0009246">
    <property type="term" value="P:enterobacterial common antigen biosynthetic process"/>
    <property type="evidence" value="ECO:0007669"/>
    <property type="project" value="TreeGrafter"/>
</dbReference>
<dbReference type="Pfam" id="PF01757">
    <property type="entry name" value="Acyl_transf_3"/>
    <property type="match status" value="1"/>
</dbReference>
<feature type="transmembrane region" description="Helical" evidence="7">
    <location>
        <begin position="6"/>
        <end position="29"/>
    </location>
</feature>
<evidence type="ECO:0000256" key="4">
    <source>
        <dbReference type="ARBA" id="ARBA00022692"/>
    </source>
</evidence>
<organism evidence="9 10">
    <name type="scientific">Candidatus Gemmiger excrementavium</name>
    <dbReference type="NCBI Taxonomy" id="2838608"/>
    <lineage>
        <taxon>Bacteria</taxon>
        <taxon>Bacillati</taxon>
        <taxon>Bacillota</taxon>
        <taxon>Clostridia</taxon>
        <taxon>Eubacteriales</taxon>
        <taxon>Gemmiger</taxon>
    </lineage>
</organism>
<evidence type="ECO:0000256" key="2">
    <source>
        <dbReference type="ARBA" id="ARBA00007400"/>
    </source>
</evidence>
<dbReference type="EMBL" id="DXBO01000011">
    <property type="protein sequence ID" value="HIZ47205.1"/>
    <property type="molecule type" value="Genomic_DNA"/>
</dbReference>
<dbReference type="PANTHER" id="PTHR40074">
    <property type="entry name" value="O-ACETYLTRANSFERASE WECH"/>
    <property type="match status" value="1"/>
</dbReference>
<gene>
    <name evidence="9" type="ORF">H9810_00600</name>
</gene>
<sequence>MFYLDFIRAAALVAILVIHFNATVTGYFTLPHKLFVSVLPFGIYLGDFGSSLFFMVSGAALALTVPSDQSPMTFYKKRVRAIYPLFWLAWAICFSIRFVSKPGYYAGAKTLTLLLTVAGLDNFAVAAGWVGMDFACVGEWFLGSILFIYLLFPLLQRGLLRRPWLTWGLTLLLCLPVHLAGWDANLVAIHILEFLFGMLFLRLPVKAKVVLAVVCAAATPLCQPLDAKITCALCSAAVFTLLAGVARFLDRPWPRVICAKLAALSYAVFLVHHVLIQRLVEKFDLAALSRRDTALLFLVYLAATWAAAEALLALHHWLQKRWAAFRPA</sequence>
<dbReference type="PANTHER" id="PTHR40074:SF2">
    <property type="entry name" value="O-ACETYLTRANSFERASE WECH"/>
    <property type="match status" value="1"/>
</dbReference>
<keyword evidence="9" id="KW-0808">Transferase</keyword>
<name>A0A9D2F125_9FIRM</name>
<accession>A0A9D2F125</accession>
<dbReference type="GO" id="GO:0005886">
    <property type="term" value="C:plasma membrane"/>
    <property type="evidence" value="ECO:0007669"/>
    <property type="project" value="UniProtKB-SubCell"/>
</dbReference>
<evidence type="ECO:0000256" key="7">
    <source>
        <dbReference type="SAM" id="Phobius"/>
    </source>
</evidence>
<feature type="transmembrane region" description="Helical" evidence="7">
    <location>
        <begin position="295"/>
        <end position="318"/>
    </location>
</feature>
<feature type="domain" description="Acyltransferase 3" evidence="8">
    <location>
        <begin position="3"/>
        <end position="304"/>
    </location>
</feature>
<reference evidence="9" key="1">
    <citation type="journal article" date="2021" name="PeerJ">
        <title>Extensive microbial diversity within the chicken gut microbiome revealed by metagenomics and culture.</title>
        <authorList>
            <person name="Gilroy R."/>
            <person name="Ravi A."/>
            <person name="Getino M."/>
            <person name="Pursley I."/>
            <person name="Horton D.L."/>
            <person name="Alikhan N.F."/>
            <person name="Baker D."/>
            <person name="Gharbi K."/>
            <person name="Hall N."/>
            <person name="Watson M."/>
            <person name="Adriaenssens E.M."/>
            <person name="Foster-Nyarko E."/>
            <person name="Jarju S."/>
            <person name="Secka A."/>
            <person name="Antonio M."/>
            <person name="Oren A."/>
            <person name="Chaudhuri R.R."/>
            <person name="La Ragione R."/>
            <person name="Hildebrand F."/>
            <person name="Pallen M.J."/>
        </authorList>
    </citation>
    <scope>NUCLEOTIDE SEQUENCE</scope>
    <source>
        <strain evidence="9">3436</strain>
    </source>
</reference>
<evidence type="ECO:0000259" key="8">
    <source>
        <dbReference type="Pfam" id="PF01757"/>
    </source>
</evidence>
<dbReference type="AlphaFoldDB" id="A0A9D2F125"/>
<protein>
    <submittedName>
        <fullName evidence="9">Acyltransferase</fullName>
    </submittedName>
</protein>
<feature type="transmembrane region" description="Helical" evidence="7">
    <location>
        <begin position="81"/>
        <end position="99"/>
    </location>
</feature>
<keyword evidence="3" id="KW-1003">Cell membrane</keyword>
<dbReference type="InterPro" id="IPR002656">
    <property type="entry name" value="Acyl_transf_3_dom"/>
</dbReference>
<feature type="transmembrane region" description="Helical" evidence="7">
    <location>
        <begin position="137"/>
        <end position="155"/>
    </location>
</feature>
<keyword evidence="5 7" id="KW-1133">Transmembrane helix</keyword>
<dbReference type="GO" id="GO:0016413">
    <property type="term" value="F:O-acetyltransferase activity"/>
    <property type="evidence" value="ECO:0007669"/>
    <property type="project" value="TreeGrafter"/>
</dbReference>
<feature type="transmembrane region" description="Helical" evidence="7">
    <location>
        <begin position="254"/>
        <end position="275"/>
    </location>
</feature>
<dbReference type="Proteomes" id="UP000824031">
    <property type="component" value="Unassembled WGS sequence"/>
</dbReference>
<evidence type="ECO:0000256" key="1">
    <source>
        <dbReference type="ARBA" id="ARBA00004651"/>
    </source>
</evidence>
<evidence type="ECO:0000313" key="10">
    <source>
        <dbReference type="Proteomes" id="UP000824031"/>
    </source>
</evidence>
<keyword evidence="9" id="KW-0012">Acyltransferase</keyword>
<keyword evidence="4 7" id="KW-0812">Transmembrane</keyword>
<feature type="transmembrane region" description="Helical" evidence="7">
    <location>
        <begin position="111"/>
        <end position="131"/>
    </location>
</feature>
<evidence type="ECO:0000256" key="5">
    <source>
        <dbReference type="ARBA" id="ARBA00022989"/>
    </source>
</evidence>
<comment type="similarity">
    <text evidence="2">Belongs to the acyltransferase 3 family.</text>
</comment>
<comment type="subcellular location">
    <subcellularLocation>
        <location evidence="1">Cell membrane</location>
        <topology evidence="1">Multi-pass membrane protein</topology>
    </subcellularLocation>
</comment>